<dbReference type="EMBL" id="MLAK01000815">
    <property type="protein sequence ID" value="OHT03801.1"/>
    <property type="molecule type" value="Genomic_DNA"/>
</dbReference>
<dbReference type="RefSeq" id="XP_068356937.1">
    <property type="nucleotide sequence ID" value="XM_068490123.1"/>
</dbReference>
<name>A0A1J4JXC2_9EUKA</name>
<dbReference type="AlphaFoldDB" id="A0A1J4JXC2"/>
<accession>A0A1J4JXC2</accession>
<proteinExistence type="predicted"/>
<evidence type="ECO:0000313" key="1">
    <source>
        <dbReference type="EMBL" id="OHT03801.1"/>
    </source>
</evidence>
<evidence type="ECO:0000313" key="2">
    <source>
        <dbReference type="Proteomes" id="UP000179807"/>
    </source>
</evidence>
<gene>
    <name evidence="1" type="ORF">TRFO_01483</name>
</gene>
<sequence length="85" mass="10299">MLDQEMFIQVQYNQNLTGNDEVKRYYKLFIILSTNRDDFEYDEIFFYRNKYNANVFYFKVVSVVIQNHPAFSDMISETSQSKKNI</sequence>
<reference evidence="1" key="1">
    <citation type="submission" date="2016-10" db="EMBL/GenBank/DDBJ databases">
        <authorList>
            <person name="Benchimol M."/>
            <person name="Almeida L.G."/>
            <person name="Vasconcelos A.T."/>
            <person name="Perreira-Neves A."/>
            <person name="Rosa I.A."/>
            <person name="Tasca T."/>
            <person name="Bogo M.R."/>
            <person name="de Souza W."/>
        </authorList>
    </citation>
    <scope>NUCLEOTIDE SEQUENCE [LARGE SCALE GENOMIC DNA]</scope>
    <source>
        <strain evidence="1">K</strain>
    </source>
</reference>
<dbReference type="VEuPathDB" id="TrichDB:TRFO_01483"/>
<protein>
    <submittedName>
        <fullName evidence="1">Uncharacterized protein</fullName>
    </submittedName>
</protein>
<organism evidence="1 2">
    <name type="scientific">Tritrichomonas foetus</name>
    <dbReference type="NCBI Taxonomy" id="1144522"/>
    <lineage>
        <taxon>Eukaryota</taxon>
        <taxon>Metamonada</taxon>
        <taxon>Parabasalia</taxon>
        <taxon>Tritrichomonadida</taxon>
        <taxon>Tritrichomonadidae</taxon>
        <taxon>Tritrichomonas</taxon>
    </lineage>
</organism>
<comment type="caution">
    <text evidence="1">The sequence shown here is derived from an EMBL/GenBank/DDBJ whole genome shotgun (WGS) entry which is preliminary data.</text>
</comment>
<dbReference type="Proteomes" id="UP000179807">
    <property type="component" value="Unassembled WGS sequence"/>
</dbReference>
<keyword evidence="2" id="KW-1185">Reference proteome</keyword>
<dbReference type="GeneID" id="94824827"/>